<reference evidence="1 2" key="1">
    <citation type="journal article" date="2017" name="MBio">
        <title>Type VI secretion-mediated competition in the bee gut microbiome.</title>
        <authorList>
            <person name="Steele M.I."/>
            <person name="Kwong W.K."/>
            <person name="Powell J.E."/>
            <person name="Whiteley M."/>
            <person name="Moran N.A."/>
        </authorList>
    </citation>
    <scope>NUCLEOTIDE SEQUENCE [LARGE SCALE GENOMIC DNA]</scope>
    <source>
        <strain evidence="1 2">PEB0171</strain>
    </source>
</reference>
<dbReference type="Proteomes" id="UP000231094">
    <property type="component" value="Unassembled WGS sequence"/>
</dbReference>
<dbReference type="RefSeq" id="WP_100116761.1">
    <property type="nucleotide sequence ID" value="NZ_MEIV01000053.1"/>
</dbReference>
<comment type="caution">
    <text evidence="1">The sequence shown here is derived from an EMBL/GenBank/DDBJ whole genome shotgun (WGS) entry which is preliminary data.</text>
</comment>
<sequence length="72" mass="8623">MIEDQIIAQKICDLHLKTIGELNEILFEIQEKCSEEEFHAYRRIVAHLMYTFWEALDAIYVKHPSIKPEQFD</sequence>
<evidence type="ECO:0000313" key="1">
    <source>
        <dbReference type="EMBL" id="PIT61930.1"/>
    </source>
</evidence>
<proteinExistence type="predicted"/>
<dbReference type="EMBL" id="MEIV01000053">
    <property type="protein sequence ID" value="PIT61930.1"/>
    <property type="molecule type" value="Genomic_DNA"/>
</dbReference>
<evidence type="ECO:0000313" key="2">
    <source>
        <dbReference type="Proteomes" id="UP000231094"/>
    </source>
</evidence>
<gene>
    <name evidence="1" type="ORF">BHC47_05390</name>
</gene>
<name>A0A2N9Y393_9NEIS</name>
<dbReference type="AlphaFoldDB" id="A0A2N9Y393"/>
<protein>
    <submittedName>
        <fullName evidence="1">Uncharacterized protein</fullName>
    </submittedName>
</protein>
<accession>A0A2N9Y393</accession>
<organism evidence="1 2">
    <name type="scientific">Snodgrassella alvi</name>
    <dbReference type="NCBI Taxonomy" id="1196083"/>
    <lineage>
        <taxon>Bacteria</taxon>
        <taxon>Pseudomonadati</taxon>
        <taxon>Pseudomonadota</taxon>
        <taxon>Betaproteobacteria</taxon>
        <taxon>Neisseriales</taxon>
        <taxon>Neisseriaceae</taxon>
        <taxon>Snodgrassella</taxon>
    </lineage>
</organism>